<accession>A0AAD2HIC5</accession>
<evidence type="ECO:0008006" key="6">
    <source>
        <dbReference type="Google" id="ProtNLM"/>
    </source>
</evidence>
<proteinExistence type="predicted"/>
<comment type="caution">
    <text evidence="4">The sequence shown here is derived from an EMBL/GenBank/DDBJ whole genome shotgun (WGS) entry which is preliminary data.</text>
</comment>
<keyword evidence="1" id="KW-0812">Transmembrane</keyword>
<keyword evidence="1" id="KW-1133">Transmembrane helix</keyword>
<sequence length="119" mass="13258">MKPDFSWLHLLAQFVVIRCCCCRQHLVCAGQRVCAVASALLRMGGLGHLLCRTEPTNYNLMFIAISARTLTLHMIPTAVIFSCFFVGMLMGLYWLSWLAAILGIRSVGLLPRLSAQDSR</sequence>
<feature type="transmembrane region" description="Helical" evidence="1">
    <location>
        <begin position="70"/>
        <end position="88"/>
    </location>
</feature>
<dbReference type="AlphaFoldDB" id="A0AAD2HIC5"/>
<evidence type="ECO:0000256" key="1">
    <source>
        <dbReference type="SAM" id="Phobius"/>
    </source>
</evidence>
<gene>
    <name evidence="4" type="ORF">MYCIT1_LOCUS21914</name>
    <name evidence="3" type="ORF">MYCIT1_LOCUS408</name>
</gene>
<evidence type="ECO:0000256" key="2">
    <source>
        <dbReference type="SAM" id="SignalP"/>
    </source>
</evidence>
<organism evidence="4 5">
    <name type="scientific">Mycena citricolor</name>
    <dbReference type="NCBI Taxonomy" id="2018698"/>
    <lineage>
        <taxon>Eukaryota</taxon>
        <taxon>Fungi</taxon>
        <taxon>Dikarya</taxon>
        <taxon>Basidiomycota</taxon>
        <taxon>Agaricomycotina</taxon>
        <taxon>Agaricomycetes</taxon>
        <taxon>Agaricomycetidae</taxon>
        <taxon>Agaricales</taxon>
        <taxon>Marasmiineae</taxon>
        <taxon>Mycenaceae</taxon>
        <taxon>Mycena</taxon>
    </lineage>
</organism>
<dbReference type="EMBL" id="CAVNYO010000005">
    <property type="protein sequence ID" value="CAK5262017.1"/>
    <property type="molecule type" value="Genomic_DNA"/>
</dbReference>
<name>A0AAD2HIC5_9AGAR</name>
<evidence type="ECO:0000313" key="4">
    <source>
        <dbReference type="EMBL" id="CAK5274637.1"/>
    </source>
</evidence>
<keyword evidence="1" id="KW-0472">Membrane</keyword>
<dbReference type="Proteomes" id="UP001295794">
    <property type="component" value="Unassembled WGS sequence"/>
</dbReference>
<keyword evidence="5" id="KW-1185">Reference proteome</keyword>
<reference evidence="4" key="1">
    <citation type="submission" date="2023-11" db="EMBL/GenBank/DDBJ databases">
        <authorList>
            <person name="De Vega J J."/>
            <person name="De Vega J J."/>
        </authorList>
    </citation>
    <scope>NUCLEOTIDE SEQUENCE</scope>
</reference>
<feature type="chain" id="PRO_5042440748" description="Copper transporter" evidence="2">
    <location>
        <begin position="23"/>
        <end position="119"/>
    </location>
</feature>
<evidence type="ECO:0000313" key="3">
    <source>
        <dbReference type="EMBL" id="CAK5262017.1"/>
    </source>
</evidence>
<feature type="signal peptide" evidence="2">
    <location>
        <begin position="1"/>
        <end position="22"/>
    </location>
</feature>
<dbReference type="EMBL" id="CAVNYO010000403">
    <property type="protein sequence ID" value="CAK5274637.1"/>
    <property type="molecule type" value="Genomic_DNA"/>
</dbReference>
<evidence type="ECO:0000313" key="5">
    <source>
        <dbReference type="Proteomes" id="UP001295794"/>
    </source>
</evidence>
<protein>
    <recommendedName>
        <fullName evidence="6">Copper transporter</fullName>
    </recommendedName>
</protein>
<keyword evidence="2" id="KW-0732">Signal</keyword>